<gene>
    <name evidence="1" type="ORF">TNIN_289101</name>
</gene>
<comment type="caution">
    <text evidence="1">The sequence shown here is derived from an EMBL/GenBank/DDBJ whole genome shotgun (WGS) entry which is preliminary data.</text>
</comment>
<proteinExistence type="predicted"/>
<name>A0A8X6YB66_9ARAC</name>
<accession>A0A8X6YB66</accession>
<dbReference type="Proteomes" id="UP000886998">
    <property type="component" value="Unassembled WGS sequence"/>
</dbReference>
<organism evidence="1 2">
    <name type="scientific">Trichonephila inaurata madagascariensis</name>
    <dbReference type="NCBI Taxonomy" id="2747483"/>
    <lineage>
        <taxon>Eukaryota</taxon>
        <taxon>Metazoa</taxon>
        <taxon>Ecdysozoa</taxon>
        <taxon>Arthropoda</taxon>
        <taxon>Chelicerata</taxon>
        <taxon>Arachnida</taxon>
        <taxon>Araneae</taxon>
        <taxon>Araneomorphae</taxon>
        <taxon>Entelegynae</taxon>
        <taxon>Araneoidea</taxon>
        <taxon>Nephilidae</taxon>
        <taxon>Trichonephila</taxon>
        <taxon>Trichonephila inaurata</taxon>
    </lineage>
</organism>
<evidence type="ECO:0000313" key="2">
    <source>
        <dbReference type="Proteomes" id="UP000886998"/>
    </source>
</evidence>
<protein>
    <submittedName>
        <fullName evidence="1">Uncharacterized protein</fullName>
    </submittedName>
</protein>
<dbReference type="AlphaFoldDB" id="A0A8X6YB66"/>
<dbReference type="EMBL" id="BMAV01016595">
    <property type="protein sequence ID" value="GFY67517.1"/>
    <property type="molecule type" value="Genomic_DNA"/>
</dbReference>
<evidence type="ECO:0000313" key="1">
    <source>
        <dbReference type="EMBL" id="GFY67517.1"/>
    </source>
</evidence>
<keyword evidence="2" id="KW-1185">Reference proteome</keyword>
<reference evidence="1" key="1">
    <citation type="submission" date="2020-08" db="EMBL/GenBank/DDBJ databases">
        <title>Multicomponent nature underlies the extraordinary mechanical properties of spider dragline silk.</title>
        <authorList>
            <person name="Kono N."/>
            <person name="Nakamura H."/>
            <person name="Mori M."/>
            <person name="Yoshida Y."/>
            <person name="Ohtoshi R."/>
            <person name="Malay A.D."/>
            <person name="Moran D.A.P."/>
            <person name="Tomita M."/>
            <person name="Numata K."/>
            <person name="Arakawa K."/>
        </authorList>
    </citation>
    <scope>NUCLEOTIDE SEQUENCE</scope>
</reference>
<sequence>MPSQIDSLGLFYTEAHYLVVDNNSVKINAFQVQCLSARFMAGPHERPENQCYWPEYQANTFNMLLQLFTTFHPIALFEHNFCASMIPLPHCFGIFNIE</sequence>